<dbReference type="Proteomes" id="UP000030949">
    <property type="component" value="Unassembled WGS sequence"/>
</dbReference>
<evidence type="ECO:0000313" key="1">
    <source>
        <dbReference type="EMBL" id="KHK65077.1"/>
    </source>
</evidence>
<proteinExistence type="predicted"/>
<accession>A0A0B1Z6T1</accession>
<sequence>MSSIDAIQRRLDTYFQRATDNVNNAAINAAQSQSLDDMHSFVTSMNGMSVAVNAATQQTAAHHNLAKAIIDAMP</sequence>
<dbReference type="AlphaFoldDB" id="A0A0B1Z6T1"/>
<gene>
    <name evidence="1" type="ORF">JZ00_08515</name>
</gene>
<comment type="caution">
    <text evidence="1">The sequence shown here is derived from an EMBL/GenBank/DDBJ whole genome shotgun (WGS) entry which is preliminary data.</text>
</comment>
<dbReference type="EMBL" id="JQGJ01000004">
    <property type="protein sequence ID" value="KHK65077.1"/>
    <property type="molecule type" value="Genomic_DNA"/>
</dbReference>
<organism evidence="1 2">
    <name type="scientific">Pseudomonas frederiksbergensis</name>
    <dbReference type="NCBI Taxonomy" id="104087"/>
    <lineage>
        <taxon>Bacteria</taxon>
        <taxon>Pseudomonadati</taxon>
        <taxon>Pseudomonadota</taxon>
        <taxon>Gammaproteobacteria</taxon>
        <taxon>Pseudomonadales</taxon>
        <taxon>Pseudomonadaceae</taxon>
        <taxon>Pseudomonas</taxon>
    </lineage>
</organism>
<protein>
    <submittedName>
        <fullName evidence="1">Type III secretion protein</fullName>
    </submittedName>
</protein>
<name>A0A0B1Z6T1_9PSED</name>
<reference evidence="2" key="1">
    <citation type="submission" date="2015-03" db="EMBL/GenBank/DDBJ databases">
        <title>Pseudomonas frederiksbergensis hydrocarbon degrader.</title>
        <authorList>
            <person name="Brown L.M."/>
            <person name="Ruiz O.N."/>
            <person name="Mueller S."/>
            <person name="Gunasekera T.S."/>
        </authorList>
    </citation>
    <scope>NUCLEOTIDE SEQUENCE [LARGE SCALE GENOMIC DNA]</scope>
    <source>
        <strain evidence="2">SI8</strain>
    </source>
</reference>
<dbReference type="Pfam" id="PF06266">
    <property type="entry name" value="HrpF"/>
    <property type="match status" value="1"/>
</dbReference>
<evidence type="ECO:0000313" key="2">
    <source>
        <dbReference type="Proteomes" id="UP000030949"/>
    </source>
</evidence>
<dbReference type="InterPro" id="IPR009371">
    <property type="entry name" value="T3SS_HrpF"/>
</dbReference>
<dbReference type="RefSeq" id="WP_039590389.1">
    <property type="nucleotide sequence ID" value="NZ_CP142104.1"/>
</dbReference>